<dbReference type="NCBIfam" id="TIGR00177">
    <property type="entry name" value="molyb_syn"/>
    <property type="match status" value="1"/>
</dbReference>
<evidence type="ECO:0000256" key="10">
    <source>
        <dbReference type="ARBA" id="ARBA00022842"/>
    </source>
</evidence>
<dbReference type="GO" id="GO:0005829">
    <property type="term" value="C:cytosol"/>
    <property type="evidence" value="ECO:0007669"/>
    <property type="project" value="TreeGrafter"/>
</dbReference>
<dbReference type="SUPFAM" id="SSF63867">
    <property type="entry name" value="MoeA C-terminal domain-like"/>
    <property type="match status" value="1"/>
</dbReference>
<dbReference type="Gene3D" id="2.170.190.11">
    <property type="entry name" value="Molybdopterin biosynthesis moea protein, domain 3"/>
    <property type="match status" value="1"/>
</dbReference>
<dbReference type="SUPFAM" id="SSF53218">
    <property type="entry name" value="Molybdenum cofactor biosynthesis proteins"/>
    <property type="match status" value="1"/>
</dbReference>
<dbReference type="InterPro" id="IPR036135">
    <property type="entry name" value="MoeA_linker/N_sf"/>
</dbReference>
<feature type="domain" description="MoaB/Mog" evidence="14">
    <location>
        <begin position="182"/>
        <end position="320"/>
    </location>
</feature>
<comment type="caution">
    <text evidence="15">The sequence shown here is derived from an EMBL/GenBank/DDBJ whole genome shotgun (WGS) entry which is preliminary data.</text>
</comment>
<dbReference type="InterPro" id="IPR036425">
    <property type="entry name" value="MoaB/Mog-like_dom_sf"/>
</dbReference>
<proteinExistence type="inferred from homology"/>
<evidence type="ECO:0000256" key="9">
    <source>
        <dbReference type="ARBA" id="ARBA00022723"/>
    </source>
</evidence>
<evidence type="ECO:0000256" key="5">
    <source>
        <dbReference type="ARBA" id="ARBA00013269"/>
    </source>
</evidence>
<accession>A0A6N7Y2H5</accession>
<evidence type="ECO:0000256" key="3">
    <source>
        <dbReference type="ARBA" id="ARBA00005046"/>
    </source>
</evidence>
<dbReference type="PANTHER" id="PTHR10192">
    <property type="entry name" value="MOLYBDOPTERIN BIOSYNTHESIS PROTEIN"/>
    <property type="match status" value="1"/>
</dbReference>
<dbReference type="EMBL" id="VUNQ01000049">
    <property type="protein sequence ID" value="MSU02955.1"/>
    <property type="molecule type" value="Genomic_DNA"/>
</dbReference>
<dbReference type="SMART" id="SM00852">
    <property type="entry name" value="MoCF_biosynth"/>
    <property type="match status" value="1"/>
</dbReference>
<dbReference type="FunFam" id="2.170.190.11:FF:000001">
    <property type="entry name" value="Molybdopterin molybdenumtransferase"/>
    <property type="match status" value="1"/>
</dbReference>
<dbReference type="NCBIfam" id="NF045515">
    <property type="entry name" value="Glp_gephyrin"/>
    <property type="match status" value="1"/>
</dbReference>
<evidence type="ECO:0000256" key="1">
    <source>
        <dbReference type="ARBA" id="ARBA00001946"/>
    </source>
</evidence>
<evidence type="ECO:0000256" key="8">
    <source>
        <dbReference type="ARBA" id="ARBA00022679"/>
    </source>
</evidence>
<evidence type="ECO:0000256" key="13">
    <source>
        <dbReference type="RuleBase" id="RU365090"/>
    </source>
</evidence>
<dbReference type="GO" id="GO:0006777">
    <property type="term" value="P:Mo-molybdopterin cofactor biosynthetic process"/>
    <property type="evidence" value="ECO:0007669"/>
    <property type="project" value="UniProtKB-UniRule"/>
</dbReference>
<evidence type="ECO:0000256" key="4">
    <source>
        <dbReference type="ARBA" id="ARBA00010763"/>
    </source>
</evidence>
<dbReference type="Gene3D" id="2.40.340.10">
    <property type="entry name" value="MoeA, C-terminal, domain IV"/>
    <property type="match status" value="1"/>
</dbReference>
<keyword evidence="7 13" id="KW-0500">Molybdenum</keyword>
<evidence type="ECO:0000256" key="7">
    <source>
        <dbReference type="ARBA" id="ARBA00022505"/>
    </source>
</evidence>
<dbReference type="EC" id="2.10.1.1" evidence="5 13"/>
<dbReference type="Pfam" id="PF03454">
    <property type="entry name" value="MoeA_C"/>
    <property type="match status" value="1"/>
</dbReference>
<protein>
    <recommendedName>
        <fullName evidence="6 13">Molybdopterin molybdenumtransferase</fullName>
        <ecNumber evidence="5 13">2.10.1.1</ecNumber>
    </recommendedName>
</protein>
<comment type="function">
    <text evidence="2 13">Catalyzes the insertion of molybdate into adenylated molybdopterin with the concomitant release of AMP.</text>
</comment>
<dbReference type="GO" id="GO:0061599">
    <property type="term" value="F:molybdopterin molybdotransferase activity"/>
    <property type="evidence" value="ECO:0007669"/>
    <property type="project" value="UniProtKB-UniRule"/>
</dbReference>
<dbReference type="GO" id="GO:0046872">
    <property type="term" value="F:metal ion binding"/>
    <property type="evidence" value="ECO:0007669"/>
    <property type="project" value="UniProtKB-UniRule"/>
</dbReference>
<dbReference type="CDD" id="cd00887">
    <property type="entry name" value="MoeA"/>
    <property type="match status" value="1"/>
</dbReference>
<dbReference type="InterPro" id="IPR038987">
    <property type="entry name" value="MoeA-like"/>
</dbReference>
<evidence type="ECO:0000313" key="15">
    <source>
        <dbReference type="EMBL" id="MSU02955.1"/>
    </source>
</evidence>
<gene>
    <name evidence="15" type="ORF">FYJ83_15945</name>
</gene>
<dbReference type="InterPro" id="IPR036688">
    <property type="entry name" value="MoeA_C_domain_IV_sf"/>
</dbReference>
<evidence type="ECO:0000256" key="11">
    <source>
        <dbReference type="ARBA" id="ARBA00023150"/>
    </source>
</evidence>
<dbReference type="Pfam" id="PF00994">
    <property type="entry name" value="MoCF_biosynth"/>
    <property type="match status" value="1"/>
</dbReference>
<dbReference type="Pfam" id="PF03453">
    <property type="entry name" value="MoeA_N"/>
    <property type="match status" value="1"/>
</dbReference>
<keyword evidence="10 13" id="KW-0460">Magnesium</keyword>
<dbReference type="Gene3D" id="3.90.105.10">
    <property type="entry name" value="Molybdopterin biosynthesis moea protein, domain 2"/>
    <property type="match status" value="1"/>
</dbReference>
<keyword evidence="16" id="KW-1185">Reference proteome</keyword>
<name>A0A6N7Y2H5_9FIRM</name>
<evidence type="ECO:0000313" key="16">
    <source>
        <dbReference type="Proteomes" id="UP000469523"/>
    </source>
</evidence>
<dbReference type="InterPro" id="IPR005111">
    <property type="entry name" value="MoeA_C_domain_IV"/>
</dbReference>
<comment type="cofactor">
    <cofactor evidence="1 13">
        <name>Mg(2+)</name>
        <dbReference type="ChEBI" id="CHEBI:18420"/>
    </cofactor>
</comment>
<dbReference type="RefSeq" id="WP_154442275.1">
    <property type="nucleotide sequence ID" value="NZ_JAHLPJ010000001.1"/>
</dbReference>
<comment type="catalytic activity">
    <reaction evidence="12">
        <text>adenylyl-molybdopterin + molybdate = Mo-molybdopterin + AMP + H(+)</text>
        <dbReference type="Rhea" id="RHEA:35047"/>
        <dbReference type="ChEBI" id="CHEBI:15378"/>
        <dbReference type="ChEBI" id="CHEBI:36264"/>
        <dbReference type="ChEBI" id="CHEBI:62727"/>
        <dbReference type="ChEBI" id="CHEBI:71302"/>
        <dbReference type="ChEBI" id="CHEBI:456215"/>
        <dbReference type="EC" id="2.10.1.1"/>
    </reaction>
</comment>
<dbReference type="Proteomes" id="UP000469523">
    <property type="component" value="Unassembled WGS sequence"/>
</dbReference>
<comment type="pathway">
    <text evidence="3 13">Cofactor biosynthesis; molybdopterin biosynthesis.</text>
</comment>
<evidence type="ECO:0000256" key="6">
    <source>
        <dbReference type="ARBA" id="ARBA00021108"/>
    </source>
</evidence>
<reference evidence="15 16" key="1">
    <citation type="submission" date="2019-09" db="EMBL/GenBank/DDBJ databases">
        <title>In-depth cultivation of the pig gut microbiome towards novel bacterial diversity and tailored functional studies.</title>
        <authorList>
            <person name="Wylensek D."/>
            <person name="Hitch T.C.A."/>
            <person name="Clavel T."/>
        </authorList>
    </citation>
    <scope>NUCLEOTIDE SEQUENCE [LARGE SCALE GENOMIC DNA]</scope>
    <source>
        <strain evidence="15 16">WCA3-693-APC-4?</strain>
    </source>
</reference>
<keyword evidence="9 13" id="KW-0479">Metal-binding</keyword>
<evidence type="ECO:0000259" key="14">
    <source>
        <dbReference type="SMART" id="SM00852"/>
    </source>
</evidence>
<dbReference type="UniPathway" id="UPA00344"/>
<organism evidence="15 16">
    <name type="scientific">Tissierella pigra</name>
    <dbReference type="NCBI Taxonomy" id="2607614"/>
    <lineage>
        <taxon>Bacteria</taxon>
        <taxon>Bacillati</taxon>
        <taxon>Bacillota</taxon>
        <taxon>Tissierellia</taxon>
        <taxon>Tissierellales</taxon>
        <taxon>Tissierellaceae</taxon>
        <taxon>Tissierella</taxon>
    </lineage>
</organism>
<sequence>MKTNISIEEANRILEEQYIETSIIEISLLESQGYVLAENIKSNINIPPFNRSPLDGYAYKSEDTLNAAKDFPTTLKVIDSIQAGYVSTKSIGNGEAIRIMTGAKIPEGANVVMKYEDTEFTDKDVKIFHHLEPESNIVKKGEDIKVGDVVLSKGVIIDSAEIGILASLGISRIKVYAKPKVAILATGDELVDIYEELKEGKIRNSNSYTIAAQAKRWGGDARILGICKDNIEEAKKILEEALKWANIVVTTGGASVGDADIIKEVFHEIGGNILFWKTQMKPGSPIVVGKHGNKFLFGLSGNPAAAFITFEQFVRPIILRLAGKEKYDLMEIDSILEDDFIKISNQDRYVRGYTYKKNGQYYTSLPNKHSSGVLSSLSGKNSLFLVKANTGPYKKGDKIKVELINYLEVE</sequence>
<dbReference type="AlphaFoldDB" id="A0A6N7Y2H5"/>
<keyword evidence="11 13" id="KW-0501">Molybdenum cofactor biosynthesis</keyword>
<evidence type="ECO:0000256" key="2">
    <source>
        <dbReference type="ARBA" id="ARBA00002901"/>
    </source>
</evidence>
<dbReference type="SUPFAM" id="SSF63882">
    <property type="entry name" value="MoeA N-terminal region -like"/>
    <property type="match status" value="1"/>
</dbReference>
<dbReference type="InterPro" id="IPR001453">
    <property type="entry name" value="MoaB/Mog_dom"/>
</dbReference>
<dbReference type="InterPro" id="IPR005110">
    <property type="entry name" value="MoeA_linker/N"/>
</dbReference>
<comment type="similarity">
    <text evidence="4 13">Belongs to the MoeA family.</text>
</comment>
<evidence type="ECO:0000256" key="12">
    <source>
        <dbReference type="ARBA" id="ARBA00047317"/>
    </source>
</evidence>
<keyword evidence="8 13" id="KW-0808">Transferase</keyword>
<dbReference type="Gene3D" id="3.40.980.10">
    <property type="entry name" value="MoaB/Mog-like domain"/>
    <property type="match status" value="1"/>
</dbReference>
<dbReference type="FunFam" id="3.40.980.10:FF:000004">
    <property type="entry name" value="Molybdopterin molybdenumtransferase"/>
    <property type="match status" value="1"/>
</dbReference>
<dbReference type="PANTHER" id="PTHR10192:SF5">
    <property type="entry name" value="GEPHYRIN"/>
    <property type="match status" value="1"/>
</dbReference>